<evidence type="ECO:0000313" key="1">
    <source>
        <dbReference type="EMBL" id="TWU51478.1"/>
    </source>
</evidence>
<dbReference type="EMBL" id="SJPX01000003">
    <property type="protein sequence ID" value="TWU51478.1"/>
    <property type="molecule type" value="Genomic_DNA"/>
</dbReference>
<dbReference type="OrthoDB" id="9987331at2"/>
<dbReference type="AlphaFoldDB" id="A0A5C6ERB3"/>
<dbReference type="Proteomes" id="UP000317977">
    <property type="component" value="Unassembled WGS sequence"/>
</dbReference>
<evidence type="ECO:0000313" key="2">
    <source>
        <dbReference type="Proteomes" id="UP000317977"/>
    </source>
</evidence>
<protein>
    <submittedName>
        <fullName evidence="1">Uncharacterized protein</fullName>
    </submittedName>
</protein>
<sequence length="97" mass="10867">MQSENASMSAPVHAVVSTRVKVGDVVIFQRPDGEWFDGNVLSVWDDGVNVVYLEGYKSRGPDRVEWNRIRARVDSNSPHVDLGDVPYKGHFEVFSSC</sequence>
<comment type="caution">
    <text evidence="1">The sequence shown here is derived from an EMBL/GenBank/DDBJ whole genome shotgun (WGS) entry which is preliminary data.</text>
</comment>
<dbReference type="RefSeq" id="WP_146534826.1">
    <property type="nucleotide sequence ID" value="NZ_SJPX01000003.1"/>
</dbReference>
<accession>A0A5C6ERB3</accession>
<keyword evidence="2" id="KW-1185">Reference proteome</keyword>
<reference evidence="1 2" key="1">
    <citation type="submission" date="2019-02" db="EMBL/GenBank/DDBJ databases">
        <title>Deep-cultivation of Planctomycetes and their phenomic and genomic characterization uncovers novel biology.</title>
        <authorList>
            <person name="Wiegand S."/>
            <person name="Jogler M."/>
            <person name="Boedeker C."/>
            <person name="Pinto D."/>
            <person name="Vollmers J."/>
            <person name="Rivas-Marin E."/>
            <person name="Kohn T."/>
            <person name="Peeters S.H."/>
            <person name="Heuer A."/>
            <person name="Rast P."/>
            <person name="Oberbeckmann S."/>
            <person name="Bunk B."/>
            <person name="Jeske O."/>
            <person name="Meyerdierks A."/>
            <person name="Storesund J.E."/>
            <person name="Kallscheuer N."/>
            <person name="Luecker S."/>
            <person name="Lage O.M."/>
            <person name="Pohl T."/>
            <person name="Merkel B.J."/>
            <person name="Hornburger P."/>
            <person name="Mueller R.-W."/>
            <person name="Bruemmer F."/>
            <person name="Labrenz M."/>
            <person name="Spormann A.M."/>
            <person name="Op Den Camp H."/>
            <person name="Overmann J."/>
            <person name="Amann R."/>
            <person name="Jetten M.S.M."/>
            <person name="Mascher T."/>
            <person name="Medema M.H."/>
            <person name="Devos D.P."/>
            <person name="Kaster A.-K."/>
            <person name="Ovreas L."/>
            <person name="Rohde M."/>
            <person name="Galperin M.Y."/>
            <person name="Jogler C."/>
        </authorList>
    </citation>
    <scope>NUCLEOTIDE SEQUENCE [LARGE SCALE GENOMIC DNA]</scope>
    <source>
        <strain evidence="1 2">Poly59</strain>
    </source>
</reference>
<gene>
    <name evidence="1" type="ORF">Poly59_30700</name>
</gene>
<name>A0A5C6ERB3_9BACT</name>
<proteinExistence type="predicted"/>
<organism evidence="1 2">
    <name type="scientific">Rubripirellula reticaptiva</name>
    <dbReference type="NCBI Taxonomy" id="2528013"/>
    <lineage>
        <taxon>Bacteria</taxon>
        <taxon>Pseudomonadati</taxon>
        <taxon>Planctomycetota</taxon>
        <taxon>Planctomycetia</taxon>
        <taxon>Pirellulales</taxon>
        <taxon>Pirellulaceae</taxon>
        <taxon>Rubripirellula</taxon>
    </lineage>
</organism>